<evidence type="ECO:0000313" key="3">
    <source>
        <dbReference type="Proteomes" id="UP000285405"/>
    </source>
</evidence>
<evidence type="ECO:0000313" key="2">
    <source>
        <dbReference type="EMBL" id="RKF57570.1"/>
    </source>
</evidence>
<comment type="caution">
    <text evidence="2">The sequence shown here is derived from an EMBL/GenBank/DDBJ whole genome shotgun (WGS) entry which is preliminary data.</text>
</comment>
<dbReference type="AlphaFoldDB" id="A0A420HJH4"/>
<feature type="compositionally biased region" description="Basic and acidic residues" evidence="1">
    <location>
        <begin position="54"/>
        <end position="75"/>
    </location>
</feature>
<name>A0A420HJH4_9PEZI</name>
<gene>
    <name evidence="2" type="ORF">GcC1_188013</name>
</gene>
<dbReference type="EMBL" id="MCBR01018855">
    <property type="protein sequence ID" value="RKF57570.1"/>
    <property type="molecule type" value="Genomic_DNA"/>
</dbReference>
<accession>A0A420HJH4</accession>
<reference evidence="2 3" key="1">
    <citation type="journal article" date="2018" name="BMC Genomics">
        <title>Comparative genome analyses reveal sequence features reflecting distinct modes of host-adaptation between dicot and monocot powdery mildew.</title>
        <authorList>
            <person name="Wu Y."/>
            <person name="Ma X."/>
            <person name="Pan Z."/>
            <person name="Kale S.D."/>
            <person name="Song Y."/>
            <person name="King H."/>
            <person name="Zhang Q."/>
            <person name="Presley C."/>
            <person name="Deng X."/>
            <person name="Wei C.I."/>
            <person name="Xiao S."/>
        </authorList>
    </citation>
    <scope>NUCLEOTIDE SEQUENCE [LARGE SCALE GENOMIC DNA]</scope>
    <source>
        <strain evidence="2">UCSC1</strain>
    </source>
</reference>
<sequence>MPRDSKSKTDGPLSDACFEARGGLPGPFLFRFTDLTDWVPDQHYAAQLTRQARRKPEATGDCRLQRHDGTNGTDHVNRDKLFEYYSVTALAMPREAKYLRRI</sequence>
<protein>
    <submittedName>
        <fullName evidence="2">Uncharacterized protein</fullName>
    </submittedName>
</protein>
<proteinExistence type="predicted"/>
<dbReference type="Proteomes" id="UP000285405">
    <property type="component" value="Unassembled WGS sequence"/>
</dbReference>
<evidence type="ECO:0000256" key="1">
    <source>
        <dbReference type="SAM" id="MobiDB-lite"/>
    </source>
</evidence>
<organism evidence="2 3">
    <name type="scientific">Golovinomyces cichoracearum</name>
    <dbReference type="NCBI Taxonomy" id="62708"/>
    <lineage>
        <taxon>Eukaryota</taxon>
        <taxon>Fungi</taxon>
        <taxon>Dikarya</taxon>
        <taxon>Ascomycota</taxon>
        <taxon>Pezizomycotina</taxon>
        <taxon>Leotiomycetes</taxon>
        <taxon>Erysiphales</taxon>
        <taxon>Erysiphaceae</taxon>
        <taxon>Golovinomyces</taxon>
    </lineage>
</organism>
<feature type="region of interest" description="Disordered" evidence="1">
    <location>
        <begin position="49"/>
        <end position="75"/>
    </location>
</feature>